<evidence type="ECO:0000313" key="4">
    <source>
        <dbReference type="EMBL" id="MXP09773.1"/>
    </source>
</evidence>
<evidence type="ECO:0000259" key="3">
    <source>
        <dbReference type="Pfam" id="PF12969"/>
    </source>
</evidence>
<feature type="repeat" description="TPR" evidence="1">
    <location>
        <begin position="862"/>
        <end position="895"/>
    </location>
</feature>
<keyword evidence="2" id="KW-0732">Signal</keyword>
<dbReference type="Gene3D" id="1.25.40.10">
    <property type="entry name" value="Tetratricopeptide repeat domain"/>
    <property type="match status" value="2"/>
</dbReference>
<comment type="caution">
    <text evidence="4">The sequence shown here is derived from an EMBL/GenBank/DDBJ whole genome shotgun (WGS) entry which is preliminary data.</text>
</comment>
<feature type="chain" id="PRO_5026112044" evidence="2">
    <location>
        <begin position="34"/>
        <end position="942"/>
    </location>
</feature>
<proteinExistence type="predicted"/>
<dbReference type="SUPFAM" id="SSF48452">
    <property type="entry name" value="TPR-like"/>
    <property type="match status" value="2"/>
</dbReference>
<evidence type="ECO:0000313" key="5">
    <source>
        <dbReference type="Proteomes" id="UP000429229"/>
    </source>
</evidence>
<evidence type="ECO:0000256" key="2">
    <source>
        <dbReference type="SAM" id="SignalP"/>
    </source>
</evidence>
<sequence>MHDIKIRGRYQVKLHELLCATAVVAVCASPAYAGEEVIYEAAPAWVEPVDFDAALAKDEMLVLFDRQVRMEDGVVHDYLDIAYKIETPQALTQLGTVQVPWLPDKGDLFVHNLEIVRDGEVIDLLANGGDFDVLRREQQLESRSLDGMLTATMAIPGLRVGDVLRMRRSTTTRDQALNGEMQVLQGVFAEPAELGFGRMVVTWPEGTAMRYQVTRDVALAEPETVDGYRRLAIEFPVDELDEMPGDAPARYQQASLLQVGTYRSWEEVSAKMAPHFSTEGSITPGGDVAREVASIEAQTDVPLERAALALQVVQDRIAYLLNGLDGGNYLPQQPEQTWELRYGDCKAKSMLLLAMLREMGIKSEAVLVRSQAGDWVREMLPMPGDFDHMIVHATIDGEDYWLDGTNAGIRLSTIGEVPRFFYALPLREGGAELVRMDQRWQDTPDRATRVSIDQSAGFDYPALFDIDVKVQGAMAARFQNIDDTTEEDEITAFASQYASDIVGDNIVFQADIEYDEDTGIARVIAKGLTSTWWDIDRNSATLTPYTSSNGMTFSPDRARREWRDIPYQVGGPLRLTEQVEIRLPEGNADYVLRGTDADAQMVGGSRITRTATLDGNMLRVRSDKAEIPVEIPADEFAVNRRAANKLKSGDYKVRANEGVTRYWEYSPEEVAKRMEGIEDALDQYVALDPDDADRLSLRAGMIGTYTYDYEAAARDLTRAIDEKPSAELYAVRAQTYANAGEWERALDDALYAYDLQGDFAMAAQLADIQAKNGDVEGALALLEEFDLGGDDRVAQAQLRAELEGSAGRADDGFAMIEQILTERPGDAQLLNAKCWHMGTWRYKLDEAEAVCSEAVQTSSYDASVLDSRAMAYYRLGEFDKALKDIDAALSKEPNMAASRYLKGVILSEQGRKKEGREEIAYAKRLAPQVVRQYALYGIEQPE</sequence>
<name>A0A6I4U4C8_9SPHN</name>
<dbReference type="Proteomes" id="UP000429229">
    <property type="component" value="Unassembled WGS sequence"/>
</dbReference>
<dbReference type="InterPro" id="IPR038765">
    <property type="entry name" value="Papain-like_cys_pep_sf"/>
</dbReference>
<dbReference type="PANTHER" id="PTHR44749:SF1">
    <property type="entry name" value="TETRATRICOPEPTIDE-LIKE HELICAL DOMAIN-CONTAINING PROTEIN"/>
    <property type="match status" value="1"/>
</dbReference>
<reference evidence="4 5" key="1">
    <citation type="submission" date="2019-12" db="EMBL/GenBank/DDBJ databases">
        <title>Genomic-based taxomic classification of the family Erythrobacteraceae.</title>
        <authorList>
            <person name="Xu L."/>
        </authorList>
    </citation>
    <scope>NUCLEOTIDE SEQUENCE [LARGE SCALE GENOMIC DNA]</scope>
    <source>
        <strain evidence="4 5">LMG 29519</strain>
    </source>
</reference>
<keyword evidence="1" id="KW-0802">TPR repeat</keyword>
<dbReference type="GO" id="GO:0045892">
    <property type="term" value="P:negative regulation of DNA-templated transcription"/>
    <property type="evidence" value="ECO:0007669"/>
    <property type="project" value="InterPro"/>
</dbReference>
<dbReference type="AlphaFoldDB" id="A0A6I4U4C8"/>
<dbReference type="InterPro" id="IPR019734">
    <property type="entry name" value="TPR_rpt"/>
</dbReference>
<accession>A0A6I4U4C8</accession>
<dbReference type="PROSITE" id="PS50005">
    <property type="entry name" value="TPR"/>
    <property type="match status" value="1"/>
</dbReference>
<dbReference type="Pfam" id="PF12969">
    <property type="entry name" value="DUF3857"/>
    <property type="match status" value="1"/>
</dbReference>
<dbReference type="Pfam" id="PF13432">
    <property type="entry name" value="TPR_16"/>
    <property type="match status" value="1"/>
</dbReference>
<evidence type="ECO:0000256" key="1">
    <source>
        <dbReference type="PROSITE-ProRule" id="PRU00339"/>
    </source>
</evidence>
<feature type="domain" description="DUF3857" evidence="3">
    <location>
        <begin position="78"/>
        <end position="231"/>
    </location>
</feature>
<dbReference type="InterPro" id="IPR011990">
    <property type="entry name" value="TPR-like_helical_dom_sf"/>
</dbReference>
<dbReference type="PANTHER" id="PTHR44749">
    <property type="entry name" value="SUPPRESSOR OF RPS4-RLD 1"/>
    <property type="match status" value="1"/>
</dbReference>
<dbReference type="InterPro" id="IPR044650">
    <property type="entry name" value="SRFR1-like"/>
</dbReference>
<dbReference type="SUPFAM" id="SSF54001">
    <property type="entry name" value="Cysteine proteinases"/>
    <property type="match status" value="1"/>
</dbReference>
<dbReference type="SMART" id="SM00028">
    <property type="entry name" value="TPR"/>
    <property type="match status" value="3"/>
</dbReference>
<gene>
    <name evidence="4" type="ORF">GRI68_06235</name>
</gene>
<dbReference type="InterPro" id="IPR024618">
    <property type="entry name" value="DUF3857"/>
</dbReference>
<organism evidence="4 5">
    <name type="scientific">Alteriqipengyuania halimionae</name>
    <dbReference type="NCBI Taxonomy" id="1926630"/>
    <lineage>
        <taxon>Bacteria</taxon>
        <taxon>Pseudomonadati</taxon>
        <taxon>Pseudomonadota</taxon>
        <taxon>Alphaproteobacteria</taxon>
        <taxon>Sphingomonadales</taxon>
        <taxon>Erythrobacteraceae</taxon>
        <taxon>Alteriqipengyuania</taxon>
    </lineage>
</organism>
<protein>
    <submittedName>
        <fullName evidence="4">Tetratricopeptide repeat protein</fullName>
    </submittedName>
</protein>
<dbReference type="Gene3D" id="2.60.40.3140">
    <property type="match status" value="1"/>
</dbReference>
<dbReference type="Gene3D" id="3.10.620.30">
    <property type="match status" value="1"/>
</dbReference>
<dbReference type="EMBL" id="WTYR01000001">
    <property type="protein sequence ID" value="MXP09773.1"/>
    <property type="molecule type" value="Genomic_DNA"/>
</dbReference>
<keyword evidence="5" id="KW-1185">Reference proteome</keyword>
<feature type="signal peptide" evidence="2">
    <location>
        <begin position="1"/>
        <end position="33"/>
    </location>
</feature>